<feature type="region of interest" description="Disordered" evidence="1">
    <location>
        <begin position="82"/>
        <end position="106"/>
    </location>
</feature>
<evidence type="ECO:0000313" key="2">
    <source>
        <dbReference type="Proteomes" id="UP000095284"/>
    </source>
</evidence>
<feature type="compositionally biased region" description="Basic and acidic residues" evidence="1">
    <location>
        <begin position="82"/>
        <end position="93"/>
    </location>
</feature>
<dbReference type="WBParaSite" id="BXY_1287900.1">
    <property type="protein sequence ID" value="BXY_1287900.1"/>
    <property type="gene ID" value="BXY_1287900"/>
</dbReference>
<evidence type="ECO:0000256" key="1">
    <source>
        <dbReference type="SAM" id="MobiDB-lite"/>
    </source>
</evidence>
<feature type="region of interest" description="Disordered" evidence="1">
    <location>
        <begin position="140"/>
        <end position="244"/>
    </location>
</feature>
<name>A0A1I7SIK8_BURXY</name>
<accession>A0A1I7SIK8</accession>
<proteinExistence type="predicted"/>
<sequence>MTYAETRARLRERRPIQRVPVAQIQQPDPVQNHQTRRRSRARTLRNHLLRRTDQQQDQQSLLQHAHLDNIQEAELIGPRIEEERRAEEAEEARPASPAAPADEELFEEERRLYSNVLLEYESLRTAVDEHITNMRRIAAELTQTKPKLAKRKPEKTKKSAPKRKEKSKKSNDQTDQSVQTEQPRLSWQHKLDSLDFIDEESKEESTSEERTHLLPPDTPPPPPPDFRPSTSESTTSADSRTKNDIIHTLNRLADLRLKGGRKEPETVGLVILY</sequence>
<dbReference type="AlphaFoldDB" id="A0A1I7SIK8"/>
<protein>
    <submittedName>
        <fullName evidence="3">Uncharacterized protein</fullName>
    </submittedName>
</protein>
<feature type="compositionally biased region" description="Polar residues" evidence="1">
    <location>
        <begin position="228"/>
        <end position="238"/>
    </location>
</feature>
<organism evidence="2 3">
    <name type="scientific">Bursaphelenchus xylophilus</name>
    <name type="common">Pinewood nematode worm</name>
    <name type="synonym">Aphelenchoides xylophilus</name>
    <dbReference type="NCBI Taxonomy" id="6326"/>
    <lineage>
        <taxon>Eukaryota</taxon>
        <taxon>Metazoa</taxon>
        <taxon>Ecdysozoa</taxon>
        <taxon>Nematoda</taxon>
        <taxon>Chromadorea</taxon>
        <taxon>Rhabditida</taxon>
        <taxon>Tylenchina</taxon>
        <taxon>Tylenchomorpha</taxon>
        <taxon>Aphelenchoidea</taxon>
        <taxon>Aphelenchoididae</taxon>
        <taxon>Bursaphelenchus</taxon>
    </lineage>
</organism>
<reference evidence="3" key="1">
    <citation type="submission" date="2016-11" db="UniProtKB">
        <authorList>
            <consortium name="WormBaseParasite"/>
        </authorList>
    </citation>
    <scope>IDENTIFICATION</scope>
</reference>
<dbReference type="Proteomes" id="UP000095284">
    <property type="component" value="Unplaced"/>
</dbReference>
<evidence type="ECO:0000313" key="3">
    <source>
        <dbReference type="WBParaSite" id="BXY_1287900.1"/>
    </source>
</evidence>
<feature type="compositionally biased region" description="Basic residues" evidence="1">
    <location>
        <begin position="147"/>
        <end position="167"/>
    </location>
</feature>
<feature type="compositionally biased region" description="Polar residues" evidence="1">
    <location>
        <begin position="173"/>
        <end position="185"/>
    </location>
</feature>
<feature type="compositionally biased region" description="Basic and acidic residues" evidence="1">
    <location>
        <begin position="1"/>
        <end position="15"/>
    </location>
</feature>
<feature type="compositionally biased region" description="Pro residues" evidence="1">
    <location>
        <begin position="216"/>
        <end position="226"/>
    </location>
</feature>
<feature type="region of interest" description="Disordered" evidence="1">
    <location>
        <begin position="1"/>
        <end position="40"/>
    </location>
</feature>
<feature type="compositionally biased region" description="Basic and acidic residues" evidence="1">
    <location>
        <begin position="203"/>
        <end position="212"/>
    </location>
</feature>